<accession>A0ABP9ELE8</accession>
<keyword evidence="2" id="KW-1185">Reference proteome</keyword>
<evidence type="ECO:0008006" key="3">
    <source>
        <dbReference type="Google" id="ProtNLM"/>
    </source>
</evidence>
<name>A0ABP9ELE8_9ACTN</name>
<reference evidence="2" key="1">
    <citation type="journal article" date="2019" name="Int. J. Syst. Evol. Microbiol.">
        <title>The Global Catalogue of Microorganisms (GCM) 10K type strain sequencing project: providing services to taxonomists for standard genome sequencing and annotation.</title>
        <authorList>
            <consortium name="The Broad Institute Genomics Platform"/>
            <consortium name="The Broad Institute Genome Sequencing Center for Infectious Disease"/>
            <person name="Wu L."/>
            <person name="Ma J."/>
        </authorList>
    </citation>
    <scope>NUCLEOTIDE SEQUENCE [LARGE SCALE GENOMIC DNA]</scope>
    <source>
        <strain evidence="2">JCM 13006</strain>
    </source>
</reference>
<dbReference type="EMBL" id="BAABIS010000001">
    <property type="protein sequence ID" value="GAA4881018.1"/>
    <property type="molecule type" value="Genomic_DNA"/>
</dbReference>
<dbReference type="RefSeq" id="WP_345701070.1">
    <property type="nucleotide sequence ID" value="NZ_BAABIS010000001.1"/>
</dbReference>
<proteinExistence type="predicted"/>
<dbReference type="Gene3D" id="3.10.180.10">
    <property type="entry name" value="2,3-Dihydroxybiphenyl 1,2-Dioxygenase, domain 1"/>
    <property type="match status" value="1"/>
</dbReference>
<sequence length="134" mass="14176">MDALHPRLLTTRFADAFAFYAAVLPELAGATLVRGSAAGPYAHWDVDGQGLLSLFDRAALASAVGTDALPSTVDAQDALMFVCRVPDVDAGHALCLRYGATPVTAPADRPEWGPGLRTAHLRDPEGTLLELQSY</sequence>
<organism evidence="1 2">
    <name type="scientific">Kitasatospora terrestris</name>
    <dbReference type="NCBI Taxonomy" id="258051"/>
    <lineage>
        <taxon>Bacteria</taxon>
        <taxon>Bacillati</taxon>
        <taxon>Actinomycetota</taxon>
        <taxon>Actinomycetes</taxon>
        <taxon>Kitasatosporales</taxon>
        <taxon>Streptomycetaceae</taxon>
        <taxon>Kitasatospora</taxon>
    </lineage>
</organism>
<dbReference type="InterPro" id="IPR029068">
    <property type="entry name" value="Glyas_Bleomycin-R_OHBP_Dase"/>
</dbReference>
<dbReference type="Proteomes" id="UP001501752">
    <property type="component" value="Unassembled WGS sequence"/>
</dbReference>
<comment type="caution">
    <text evidence="1">The sequence shown here is derived from an EMBL/GenBank/DDBJ whole genome shotgun (WGS) entry which is preliminary data.</text>
</comment>
<protein>
    <recommendedName>
        <fullName evidence="3">Glyoxalase</fullName>
    </recommendedName>
</protein>
<dbReference type="SUPFAM" id="SSF54593">
    <property type="entry name" value="Glyoxalase/Bleomycin resistance protein/Dihydroxybiphenyl dioxygenase"/>
    <property type="match status" value="1"/>
</dbReference>
<evidence type="ECO:0000313" key="2">
    <source>
        <dbReference type="Proteomes" id="UP001501752"/>
    </source>
</evidence>
<gene>
    <name evidence="1" type="ORF">GCM10023235_71570</name>
</gene>
<evidence type="ECO:0000313" key="1">
    <source>
        <dbReference type="EMBL" id="GAA4881018.1"/>
    </source>
</evidence>